<keyword evidence="3" id="KW-1185">Reference proteome</keyword>
<name>A0A6N7LPF7_9GAMM</name>
<comment type="caution">
    <text evidence="2">The sequence shown here is derived from an EMBL/GenBank/DDBJ whole genome shotgun (WGS) entry which is preliminary data.</text>
</comment>
<keyword evidence="1" id="KW-0732">Signal</keyword>
<gene>
    <name evidence="2" type="ORF">GFN93_01340</name>
</gene>
<evidence type="ECO:0000313" key="3">
    <source>
        <dbReference type="Proteomes" id="UP000469421"/>
    </source>
</evidence>
<protein>
    <recommendedName>
        <fullName evidence="4">Lipocalin-like domain-containing protein</fullName>
    </recommendedName>
</protein>
<reference evidence="2 3" key="1">
    <citation type="submission" date="2019-10" db="EMBL/GenBank/DDBJ databases">
        <title>Alcanivorax sp.PA15-N-34 draft genome sequence.</title>
        <authorList>
            <person name="Liao X."/>
            <person name="Shao Z."/>
        </authorList>
    </citation>
    <scope>NUCLEOTIDE SEQUENCE [LARGE SCALE GENOMIC DNA]</scope>
    <source>
        <strain evidence="2 3">PA15-N-34</strain>
    </source>
</reference>
<proteinExistence type="predicted"/>
<organism evidence="2 3">
    <name type="scientific">Alcanivorax sediminis</name>
    <dbReference type="NCBI Taxonomy" id="2663008"/>
    <lineage>
        <taxon>Bacteria</taxon>
        <taxon>Pseudomonadati</taxon>
        <taxon>Pseudomonadota</taxon>
        <taxon>Gammaproteobacteria</taxon>
        <taxon>Oceanospirillales</taxon>
        <taxon>Alcanivoracaceae</taxon>
        <taxon>Alcanivorax</taxon>
    </lineage>
</organism>
<dbReference type="AlphaFoldDB" id="A0A6N7LPF7"/>
<dbReference type="Proteomes" id="UP000469421">
    <property type="component" value="Unassembled WGS sequence"/>
</dbReference>
<evidence type="ECO:0000313" key="2">
    <source>
        <dbReference type="EMBL" id="MQX51873.1"/>
    </source>
</evidence>
<accession>A0A6N7LPF7</accession>
<sequence>MRLIFILILAVLLHGCSSSPVSEDLESGSQVERLVDGKWYFHMGCGDFLEMDLEEGGTFKLAVVSVPEGDSKNAPGGTWSLQDGIFRLIWRDGTTKTQTLLSITDTVLRLENSTSTEIYLREPDVEAHNKAKQ</sequence>
<feature type="chain" id="PRO_5026857509" description="Lipocalin-like domain-containing protein" evidence="1">
    <location>
        <begin position="23"/>
        <end position="133"/>
    </location>
</feature>
<evidence type="ECO:0008006" key="4">
    <source>
        <dbReference type="Google" id="ProtNLM"/>
    </source>
</evidence>
<evidence type="ECO:0000256" key="1">
    <source>
        <dbReference type="SAM" id="SignalP"/>
    </source>
</evidence>
<dbReference type="RefSeq" id="WP_153498642.1">
    <property type="nucleotide sequence ID" value="NZ_WIRE01000001.1"/>
</dbReference>
<dbReference type="EMBL" id="WIRE01000001">
    <property type="protein sequence ID" value="MQX51873.1"/>
    <property type="molecule type" value="Genomic_DNA"/>
</dbReference>
<feature type="signal peptide" evidence="1">
    <location>
        <begin position="1"/>
        <end position="22"/>
    </location>
</feature>